<proteinExistence type="predicted"/>
<dbReference type="PANTHER" id="PTHR31252:SF11">
    <property type="entry name" value="DUF4419 DOMAIN-CONTAINING PROTEIN"/>
    <property type="match status" value="1"/>
</dbReference>
<evidence type="ECO:0000256" key="1">
    <source>
        <dbReference type="SAM" id="MobiDB-lite"/>
    </source>
</evidence>
<organism evidence="2 3">
    <name type="scientific">Penicillium salamii</name>
    <dbReference type="NCBI Taxonomy" id="1612424"/>
    <lineage>
        <taxon>Eukaryota</taxon>
        <taxon>Fungi</taxon>
        <taxon>Dikarya</taxon>
        <taxon>Ascomycota</taxon>
        <taxon>Pezizomycotina</taxon>
        <taxon>Eurotiomycetes</taxon>
        <taxon>Eurotiomycetidae</taxon>
        <taxon>Eurotiales</taxon>
        <taxon>Aspergillaceae</taxon>
        <taxon>Penicillium</taxon>
    </lineage>
</organism>
<dbReference type="Proteomes" id="UP001152592">
    <property type="component" value="Unassembled WGS sequence"/>
</dbReference>
<comment type="caution">
    <text evidence="2">The sequence shown here is derived from an EMBL/GenBank/DDBJ whole genome shotgun (WGS) entry which is preliminary data.</text>
</comment>
<dbReference type="OrthoDB" id="3251668at2759"/>
<dbReference type="EMBL" id="CAJVPD010000199">
    <property type="protein sequence ID" value="CAG8364728.1"/>
    <property type="molecule type" value="Genomic_DNA"/>
</dbReference>
<evidence type="ECO:0000313" key="3">
    <source>
        <dbReference type="Proteomes" id="UP001152592"/>
    </source>
</evidence>
<gene>
    <name evidence="2" type="ORF">PSALAMII_LOCUS3994</name>
</gene>
<sequence length="247" mass="27477">MASFMADQFPDTLEDKWNPDLREWYTPPFATTTDSDKVVGSVLTMENMRKHCTYAVDLTCGIPSVTLLGERQDWVNLMGKMQDIPYIPWTGEEVAEFEDLLRPVLRLFVASFDEPESPEVQSFWRRCAHGRGDGSSATHLTGWITLLDTEKDLLPALLGKVNLRSISRGYATVPVSLCGGMKEEQNAIMLAGSVGIIATTSSEQPPGENENPLPSPTSSSRGDPCSLDTIQPLSAWWVYKVKVDDFW</sequence>
<accession>A0A9W4IZV6</accession>
<name>A0A9W4IZV6_9EURO</name>
<dbReference type="PANTHER" id="PTHR31252">
    <property type="entry name" value="DUF4419 DOMAIN-CONTAINING PROTEIN"/>
    <property type="match status" value="1"/>
</dbReference>
<protein>
    <submittedName>
        <fullName evidence="2">Uncharacterized protein</fullName>
    </submittedName>
</protein>
<evidence type="ECO:0000313" key="2">
    <source>
        <dbReference type="EMBL" id="CAG8364728.1"/>
    </source>
</evidence>
<feature type="region of interest" description="Disordered" evidence="1">
    <location>
        <begin position="199"/>
        <end position="224"/>
    </location>
</feature>
<dbReference type="InterPro" id="IPR025533">
    <property type="entry name" value="DUF4419"/>
</dbReference>
<dbReference type="Pfam" id="PF14388">
    <property type="entry name" value="DUF4419"/>
    <property type="match status" value="1"/>
</dbReference>
<reference evidence="2" key="1">
    <citation type="submission" date="2021-07" db="EMBL/GenBank/DDBJ databases">
        <authorList>
            <person name="Branca A.L. A."/>
        </authorList>
    </citation>
    <scope>NUCLEOTIDE SEQUENCE</scope>
</reference>
<dbReference type="AlphaFoldDB" id="A0A9W4IZV6"/>